<dbReference type="EMBL" id="CP041166">
    <property type="protein sequence ID" value="QFR42973.1"/>
    <property type="molecule type" value="Genomic_DNA"/>
</dbReference>
<gene>
    <name evidence="2" type="ORF">FJR47_03265</name>
</gene>
<dbReference type="InterPro" id="IPR023614">
    <property type="entry name" value="Porin_dom_sf"/>
</dbReference>
<proteinExistence type="predicted"/>
<evidence type="ECO:0008006" key="4">
    <source>
        <dbReference type="Google" id="ProtNLM"/>
    </source>
</evidence>
<protein>
    <recommendedName>
        <fullName evidence="4">Outer membrane porin, OprD family</fullName>
    </recommendedName>
</protein>
<dbReference type="AlphaFoldDB" id="A0AAJ4A3A1"/>
<evidence type="ECO:0000313" key="3">
    <source>
        <dbReference type="Proteomes" id="UP000326061"/>
    </source>
</evidence>
<evidence type="ECO:0000256" key="1">
    <source>
        <dbReference type="SAM" id="SignalP"/>
    </source>
</evidence>
<keyword evidence="1" id="KW-0732">Signal</keyword>
<evidence type="ECO:0000313" key="2">
    <source>
        <dbReference type="EMBL" id="QFR42973.1"/>
    </source>
</evidence>
<dbReference type="KEGG" id="suln:FJR47_03265"/>
<sequence>MKNKTRLNIAAAILSLASFTYANDPISKQTLKSNYQLVNNNPSQSIDTFADMFKEGLFYGRLRSNTFLYDWEEENEKQNSHVISGLGGSLVYKSATFYGVDFTTGLYYSKAFFDSNSDPVESLKSGKDVLSRYDYTNGEGKSMTVLGQAYISYKNIPNSQINIGRQLVETFYTKSNDTKMIPNTFDGVVAETRIIPHTQIKLAYLTKQKLRDHTTSHSVLMYDDSDPWNGNDDSAMHKGLSYTNLNAAGVSTDAPLITGDIKNRHIKNLNFDASFYWVPELLSEIMAEANYKIDMNGFTLAPGFRYIKQFDNGGGKIGGANYDGSLAGIEGSYSGYKDADSLDSQMIAARLVGVYDIYKLNLAYSKIFDEADLVTPWRGFPTSGYTRSMARYNWKANTKSYRAELSINANQNGVYKDLFIQLSALHTDADEQKGEYDENYYYAGFIQNIPCMTDLQWRLRLGYTDTKKRDADSLDARLEFNYLF</sequence>
<reference evidence="3" key="1">
    <citation type="submission" date="2019-06" db="EMBL/GenBank/DDBJ databases">
        <title>Sulfurimonas gotlandica sp. nov., a chemoautotrophic and psychrotolerant epsilonproteobacterium isolated from a pelagic redoxcline, and an emended description of the genus Sulfurimonas.</title>
        <authorList>
            <person name="Wang S."/>
            <person name="Jiang L."/>
            <person name="Shao Z."/>
        </authorList>
    </citation>
    <scope>NUCLEOTIDE SEQUENCE [LARGE SCALE GENOMIC DNA]</scope>
    <source>
        <strain evidence="3">1-1N</strain>
    </source>
</reference>
<accession>A0AAJ4A3A1</accession>
<organism evidence="2 3">
    <name type="scientific">Sulfurimonas xiamenensis</name>
    <dbReference type="NCBI Taxonomy" id="2590021"/>
    <lineage>
        <taxon>Bacteria</taxon>
        <taxon>Pseudomonadati</taxon>
        <taxon>Campylobacterota</taxon>
        <taxon>Epsilonproteobacteria</taxon>
        <taxon>Campylobacterales</taxon>
        <taxon>Sulfurimonadaceae</taxon>
        <taxon>Sulfurimonas</taxon>
    </lineage>
</organism>
<dbReference type="Proteomes" id="UP000326061">
    <property type="component" value="Chromosome"/>
</dbReference>
<feature type="chain" id="PRO_5042507258" description="Outer membrane porin, OprD family" evidence="1">
    <location>
        <begin position="23"/>
        <end position="484"/>
    </location>
</feature>
<keyword evidence="3" id="KW-1185">Reference proteome</keyword>
<dbReference type="RefSeq" id="WP_152299036.1">
    <property type="nucleotide sequence ID" value="NZ_CP041166.1"/>
</dbReference>
<feature type="signal peptide" evidence="1">
    <location>
        <begin position="1"/>
        <end position="22"/>
    </location>
</feature>
<dbReference type="Gene3D" id="2.40.160.10">
    <property type="entry name" value="Porin"/>
    <property type="match status" value="1"/>
</dbReference>
<name>A0AAJ4A3A1_9BACT</name>